<organism evidence="14 15">
    <name type="scientific">Polynucleobacter kasalickyi</name>
    <dbReference type="NCBI Taxonomy" id="1938817"/>
    <lineage>
        <taxon>Bacteria</taxon>
        <taxon>Pseudomonadati</taxon>
        <taxon>Pseudomonadota</taxon>
        <taxon>Betaproteobacteria</taxon>
        <taxon>Burkholderiales</taxon>
        <taxon>Burkholderiaceae</taxon>
        <taxon>Polynucleobacter</taxon>
    </lineage>
</organism>
<evidence type="ECO:0000256" key="1">
    <source>
        <dbReference type="ARBA" id="ARBA00004459"/>
    </source>
</evidence>
<reference evidence="14 15" key="1">
    <citation type="submission" date="2017-04" db="EMBL/GenBank/DDBJ databases">
        <authorList>
            <person name="Afonso C.L."/>
            <person name="Miller P.J."/>
            <person name="Scott M.A."/>
            <person name="Spackman E."/>
            <person name="Goraichik I."/>
            <person name="Dimitrov K.M."/>
            <person name="Suarez D.L."/>
            <person name="Swayne D.E."/>
        </authorList>
    </citation>
    <scope>NUCLEOTIDE SEQUENCE [LARGE SCALE GENOMIC DNA]</scope>
    <source>
        <strain evidence="14 15">VK13</strain>
    </source>
</reference>
<dbReference type="SUPFAM" id="SSF48452">
    <property type="entry name" value="TPR-like"/>
    <property type="match status" value="1"/>
</dbReference>
<dbReference type="SUPFAM" id="SSF89392">
    <property type="entry name" value="Prokaryotic lipoproteins and lipoprotein localization factors"/>
    <property type="match status" value="1"/>
</dbReference>
<dbReference type="GO" id="GO:0009279">
    <property type="term" value="C:cell outer membrane"/>
    <property type="evidence" value="ECO:0007669"/>
    <property type="project" value="UniProtKB-SubCell"/>
</dbReference>
<dbReference type="Gene3D" id="1.25.40.10">
    <property type="entry name" value="Tetratricopeptide repeat domain"/>
    <property type="match status" value="1"/>
</dbReference>
<sequence>MAKNNLSYFRRIVFSSLFLLFTTLTSANIFAQTAASEEDAEKYIENIYLFLTSEIALQRGEVAAAYQTLLNLARSTKDPRIAQRAMEIALQAKSPKSSLDAAKLWDELTPPTDNTSKEVYITLLLINQLWSDAVEPTVKFLRYESTKKRDEFLKQVLPLFNKADDQDEALLAFSKIVGDLKPLSKDKEVLFLYALGQEKAGNFEKMEAALQSILKENPNDANALNALGYSYADRNIRLTDALYLINKANQINPNNPFILDSLGWVNYRLGNNELALQYLQDSFNQLNEAEVGAHLGEVLFKSGKELEADLVWRKAESINANNSTLKETLRRLRPTWLKPVVFDSTKARKWDGRFSVKINDAKSQDGGSGAFTLNRVDLVDDLEIRSPIGTSIAKIRIKPGSASLEQNGKVVNAIDADQLMAQTLGLPIPARGLTEWLSGFPRAGSQSTLKRNTVGQVEEIVQDSWTLKYTWSNDNKIQKLHMNRSDRGKEIDIRLIFDLIND</sequence>
<comment type="subcellular location">
    <subcellularLocation>
        <location evidence="1">Cell outer membrane</location>
        <topology evidence="1">Lipid-anchor</topology>
    </subcellularLocation>
</comment>
<proteinExistence type="inferred from homology"/>
<dbReference type="PANTHER" id="PTHR12558">
    <property type="entry name" value="CELL DIVISION CYCLE 16,23,27"/>
    <property type="match status" value="1"/>
</dbReference>
<evidence type="ECO:0000313" key="14">
    <source>
        <dbReference type="EMBL" id="SMC62923.1"/>
    </source>
</evidence>
<dbReference type="OrthoDB" id="9766710at2"/>
<dbReference type="Pfam" id="PF03550">
    <property type="entry name" value="LolB"/>
    <property type="match status" value="1"/>
</dbReference>
<dbReference type="PANTHER" id="PTHR12558:SF13">
    <property type="entry name" value="CELL DIVISION CYCLE PROTEIN 27 HOMOLOG"/>
    <property type="match status" value="1"/>
</dbReference>
<dbReference type="InterPro" id="IPR011990">
    <property type="entry name" value="TPR-like_helical_dom_sf"/>
</dbReference>
<dbReference type="RefSeq" id="WP_084283934.1">
    <property type="nucleotide sequence ID" value="NZ_FWXJ01000010.1"/>
</dbReference>
<feature type="signal peptide" evidence="13">
    <location>
        <begin position="1"/>
        <end position="31"/>
    </location>
</feature>
<evidence type="ECO:0000256" key="4">
    <source>
        <dbReference type="ARBA" id="ARBA00016202"/>
    </source>
</evidence>
<evidence type="ECO:0000256" key="10">
    <source>
        <dbReference type="ARBA" id="ARBA00023186"/>
    </source>
</evidence>
<name>A0A1W2AQI1_9BURK</name>
<keyword evidence="8" id="KW-0472">Membrane</keyword>
<dbReference type="STRING" id="1938817.SAMN06296008_11018"/>
<comment type="subunit">
    <text evidence="3">Monomer.</text>
</comment>
<dbReference type="AlphaFoldDB" id="A0A1W2AQI1"/>
<keyword evidence="15" id="KW-1185">Reference proteome</keyword>
<evidence type="ECO:0000256" key="3">
    <source>
        <dbReference type="ARBA" id="ARBA00011245"/>
    </source>
</evidence>
<keyword evidence="11" id="KW-0998">Cell outer membrane</keyword>
<dbReference type="EMBL" id="FWXJ01000010">
    <property type="protein sequence ID" value="SMC62923.1"/>
    <property type="molecule type" value="Genomic_DNA"/>
</dbReference>
<dbReference type="GO" id="GO:0015031">
    <property type="term" value="P:protein transport"/>
    <property type="evidence" value="ECO:0007669"/>
    <property type="project" value="UniProtKB-KW"/>
</dbReference>
<accession>A0A1W2AQI1</accession>
<evidence type="ECO:0000256" key="6">
    <source>
        <dbReference type="ARBA" id="ARBA00022729"/>
    </source>
</evidence>
<evidence type="ECO:0000256" key="2">
    <source>
        <dbReference type="ARBA" id="ARBA00009696"/>
    </source>
</evidence>
<evidence type="ECO:0000256" key="5">
    <source>
        <dbReference type="ARBA" id="ARBA00022448"/>
    </source>
</evidence>
<comment type="similarity">
    <text evidence="2">Belongs to the LolB family.</text>
</comment>
<evidence type="ECO:0000256" key="9">
    <source>
        <dbReference type="ARBA" id="ARBA00023139"/>
    </source>
</evidence>
<evidence type="ECO:0000256" key="7">
    <source>
        <dbReference type="ARBA" id="ARBA00022927"/>
    </source>
</evidence>
<keyword evidence="5" id="KW-0813">Transport</keyword>
<evidence type="ECO:0000256" key="8">
    <source>
        <dbReference type="ARBA" id="ARBA00023136"/>
    </source>
</evidence>
<keyword evidence="6 13" id="KW-0732">Signal</keyword>
<keyword evidence="7" id="KW-0653">Protein transport</keyword>
<dbReference type="Gene3D" id="2.50.20.10">
    <property type="entry name" value="Lipoprotein localisation LolA/LolB/LppX"/>
    <property type="match status" value="1"/>
</dbReference>
<evidence type="ECO:0000256" key="13">
    <source>
        <dbReference type="SAM" id="SignalP"/>
    </source>
</evidence>
<protein>
    <recommendedName>
        <fullName evidence="4">Outer-membrane lipoprotein LolB</fullName>
    </recommendedName>
</protein>
<dbReference type="InterPro" id="IPR029046">
    <property type="entry name" value="LolA/LolB/LppX"/>
</dbReference>
<dbReference type="CDD" id="cd16326">
    <property type="entry name" value="LolB"/>
    <property type="match status" value="1"/>
</dbReference>
<keyword evidence="10" id="KW-0143">Chaperone</keyword>
<dbReference type="InterPro" id="IPR004565">
    <property type="entry name" value="OM_lipoprot_LolB"/>
</dbReference>
<dbReference type="Proteomes" id="UP000192708">
    <property type="component" value="Unassembled WGS sequence"/>
</dbReference>
<evidence type="ECO:0000256" key="12">
    <source>
        <dbReference type="ARBA" id="ARBA00023288"/>
    </source>
</evidence>
<gene>
    <name evidence="14" type="ORF">SAMN06296008_11018</name>
</gene>
<evidence type="ECO:0000256" key="11">
    <source>
        <dbReference type="ARBA" id="ARBA00023237"/>
    </source>
</evidence>
<feature type="chain" id="PRO_5012551713" description="Outer-membrane lipoprotein LolB" evidence="13">
    <location>
        <begin position="32"/>
        <end position="502"/>
    </location>
</feature>
<evidence type="ECO:0000313" key="15">
    <source>
        <dbReference type="Proteomes" id="UP000192708"/>
    </source>
</evidence>
<keyword evidence="12 14" id="KW-0449">Lipoprotein</keyword>
<keyword evidence="9" id="KW-0564">Palmitate</keyword>